<evidence type="ECO:0000256" key="6">
    <source>
        <dbReference type="ARBA" id="ARBA00022806"/>
    </source>
</evidence>
<keyword evidence="3 13" id="KW-0547">Nucleotide-binding</keyword>
<dbReference type="InterPro" id="IPR011545">
    <property type="entry name" value="DEAD/DEAH_box_helicase_dom"/>
</dbReference>
<evidence type="ECO:0000256" key="14">
    <source>
        <dbReference type="SAM" id="Coils"/>
    </source>
</evidence>
<comment type="similarity">
    <text evidence="11 13">In the C-terminal section; belongs to the helicase family. RecG subfamily.</text>
</comment>
<evidence type="ECO:0000256" key="4">
    <source>
        <dbReference type="ARBA" id="ARBA00022763"/>
    </source>
</evidence>
<keyword evidence="4 13" id="KW-0227">DNA damage</keyword>
<dbReference type="EMBL" id="OBDZ01000012">
    <property type="protein sequence ID" value="SNY28987.1"/>
    <property type="molecule type" value="Genomic_DNA"/>
</dbReference>
<dbReference type="Pfam" id="PF17757">
    <property type="entry name" value="UvrB_inter"/>
    <property type="match status" value="1"/>
</dbReference>
<dbReference type="SMART" id="SM00982">
    <property type="entry name" value="TRCF"/>
    <property type="match status" value="1"/>
</dbReference>
<dbReference type="GO" id="GO:0006355">
    <property type="term" value="P:regulation of DNA-templated transcription"/>
    <property type="evidence" value="ECO:0007669"/>
    <property type="project" value="UniProtKB-UniRule"/>
</dbReference>
<evidence type="ECO:0000256" key="2">
    <source>
        <dbReference type="ARBA" id="ARBA00022490"/>
    </source>
</evidence>
<gene>
    <name evidence="13" type="primary">mfd</name>
    <name evidence="17" type="ORF">SAMN06265827_11289</name>
</gene>
<evidence type="ECO:0000256" key="13">
    <source>
        <dbReference type="HAMAP-Rule" id="MF_00969"/>
    </source>
</evidence>
<keyword evidence="8 13" id="KW-0238">DNA-binding</keyword>
<evidence type="ECO:0000256" key="11">
    <source>
        <dbReference type="ARBA" id="ARBA00061399"/>
    </source>
</evidence>
<dbReference type="SUPFAM" id="SSF143517">
    <property type="entry name" value="TRCF domain-like"/>
    <property type="match status" value="1"/>
</dbReference>
<dbReference type="InterPro" id="IPR048635">
    <property type="entry name" value="MFD_D3"/>
</dbReference>
<dbReference type="GO" id="GO:0003684">
    <property type="term" value="F:damaged DNA binding"/>
    <property type="evidence" value="ECO:0007669"/>
    <property type="project" value="InterPro"/>
</dbReference>
<dbReference type="SUPFAM" id="SSF52540">
    <property type="entry name" value="P-loop containing nucleoside triphosphate hydrolases"/>
    <property type="match status" value="4"/>
</dbReference>
<protein>
    <recommendedName>
        <fullName evidence="12 13">Transcription-repair-coupling factor</fullName>
        <shortName evidence="13">TRCF</shortName>
        <ecNumber evidence="13">3.6.4.-</ecNumber>
    </recommendedName>
</protein>
<feature type="coiled-coil region" evidence="14">
    <location>
        <begin position="1045"/>
        <end position="1072"/>
    </location>
</feature>
<keyword evidence="5 13" id="KW-0378">Hydrolase</keyword>
<evidence type="ECO:0000256" key="1">
    <source>
        <dbReference type="ARBA" id="ARBA00004496"/>
    </source>
</evidence>
<keyword evidence="9 13" id="KW-0234">DNA repair</keyword>
<evidence type="ECO:0000256" key="3">
    <source>
        <dbReference type="ARBA" id="ARBA00022741"/>
    </source>
</evidence>
<dbReference type="InterPro" id="IPR003711">
    <property type="entry name" value="CarD-like/TRCF_RID"/>
</dbReference>
<evidence type="ECO:0000256" key="9">
    <source>
        <dbReference type="ARBA" id="ARBA00023204"/>
    </source>
</evidence>
<evidence type="ECO:0000256" key="8">
    <source>
        <dbReference type="ARBA" id="ARBA00023125"/>
    </source>
</evidence>
<evidence type="ECO:0000259" key="15">
    <source>
        <dbReference type="PROSITE" id="PS51192"/>
    </source>
</evidence>
<accession>A0A285GZR2</accession>
<dbReference type="Gene3D" id="3.40.50.300">
    <property type="entry name" value="P-loop containing nucleotide triphosphate hydrolases"/>
    <property type="match status" value="2"/>
</dbReference>
<dbReference type="SMART" id="SM00490">
    <property type="entry name" value="HELICc"/>
    <property type="match status" value="1"/>
</dbReference>
<dbReference type="Gene3D" id="3.90.1150.50">
    <property type="entry name" value="Transcription-repair-coupling factor, D7 domain"/>
    <property type="match status" value="1"/>
</dbReference>
<dbReference type="Gene3D" id="3.40.50.11140">
    <property type="match status" value="1"/>
</dbReference>
<dbReference type="InterPro" id="IPR027417">
    <property type="entry name" value="P-loop_NTPase"/>
</dbReference>
<dbReference type="GO" id="GO:0003678">
    <property type="term" value="F:DNA helicase activity"/>
    <property type="evidence" value="ECO:0007669"/>
    <property type="project" value="TreeGrafter"/>
</dbReference>
<dbReference type="AlphaFoldDB" id="A0A285GZR2"/>
<comment type="similarity">
    <text evidence="10 13">In the N-terminal section; belongs to the UvrB family.</text>
</comment>
<dbReference type="Proteomes" id="UP000219573">
    <property type="component" value="Unassembled WGS sequence"/>
</dbReference>
<evidence type="ECO:0000313" key="18">
    <source>
        <dbReference type="Proteomes" id="UP000219573"/>
    </source>
</evidence>
<evidence type="ECO:0000256" key="7">
    <source>
        <dbReference type="ARBA" id="ARBA00022840"/>
    </source>
</evidence>
<dbReference type="SMART" id="SM00487">
    <property type="entry name" value="DEXDc"/>
    <property type="match status" value="1"/>
</dbReference>
<dbReference type="InterPro" id="IPR014001">
    <property type="entry name" value="Helicase_ATP-bd"/>
</dbReference>
<sequence>MGQNLLNLMDEHLEFKNLMTYYHLEEEVKIIGLDDSSQNFFLANLKNKLNKGLLIVASTMQKADDIYEDLTRLLSEDEVLLFPRLEILPHESLEVEESIKAERLRVLNSLVNNEDKLIVAPIQALLEVIIPQGVYKDYLINLSLDQEVDIQSLASSLVEMGYERVDIIESKGQFSIRGGIVDLYPYTVTQPIRIELFGDEIESIRNFDIGTQLSKGELSEVQLGLATEFVIPRDKIDVAVKQIKKSLDKEAKEMSQENRQRIKELVYNNLEQMEEGIYFPEIRQYLSYFYQPTTLLDYFSDIIVFDNPIKLKDAAIEYLSNISQSYSNLLRQGRVLESYKDLFIDFNQLIYSKDNYKLYLSSITKEIDFIDTKFTIELNSRRLEAYQGKIQLFVDKLKGYFNENYKIVIGLSSKSKAEKLKERLQEADLPAVVISNIKDELRLGNIVLTVNNLSNGFILPDINFVFYTENEIFKKNKRKRKRVKAFDQGVKLSSFTDLKQGDYVVHENHGIGKYLGINTLTVQGKSKDYLVLLYANDDKLYIPTEQVDLIQKYVGLHDKEPKLHKLDGDNWNKAKARVKKSVEEMAEELLELYAKRELQRGYSFGEDTIWQQEFEEEFPYQETPDQIKAIEAVKEDMESEQPMDRLLCGDVGYGKTEVAIRAIFKAIMDGKQAVFLVPTTILAQQHWNNLVDRFADYPINVEMLSRFRTAAEQKSSIEGLADGSVDLIIGTHRLLSSDIKFKNLGLVIVDEEQRFGVKQKERLKRLKESVDVLTLTATPIPRTLHMSLVGVRDISLIETPPENRYPIRTFVGKYDEDLIQDAIQREINRGGQVYFVHNRVKDIKEIAAHIQHLVPDARVAIAHGQMSELKLEELMLDFLEGNFDVLVCTTIIETGMDISNVNTIIINEADKLGLSQLYQLRGRVGRTNRIAYAYLLYKPEKILSEIAEKRLKAIKEFTNLGSGFKIAMRDLEIRGAGNILGPEQHGHIEAIGFSLYCKLLEEAVNNLKNEGIEEDVEVSLELKVDAYIPDEYISDSRQKIEVYKKIDAISDMEEYSRLKKELQDRFGDLKKEVIILLELAKIKIKGREMSLVQIKEKGQALELQFSKNHSLSGEKLVAISQEFDGLKFVASNEPKIKMSNSNLSDQDKVNLIIDILNFLSPQ</sequence>
<dbReference type="PROSITE" id="PS51194">
    <property type="entry name" value="HELICASE_CTER"/>
    <property type="match status" value="1"/>
</dbReference>
<dbReference type="InterPro" id="IPR001650">
    <property type="entry name" value="Helicase_C-like"/>
</dbReference>
<keyword evidence="18" id="KW-1185">Reference proteome</keyword>
<dbReference type="Pfam" id="PF02559">
    <property type="entry name" value="CarD_TRCF_RID"/>
    <property type="match status" value="1"/>
</dbReference>
<dbReference type="PANTHER" id="PTHR47964:SF1">
    <property type="entry name" value="ATP-DEPENDENT DNA HELICASE HOMOLOG RECG, CHLOROPLASTIC"/>
    <property type="match status" value="1"/>
</dbReference>
<dbReference type="InterPro" id="IPR037235">
    <property type="entry name" value="TRCF-like_C_D7"/>
</dbReference>
<dbReference type="Gene3D" id="3.30.2060.10">
    <property type="entry name" value="Penicillin-binding protein 1b domain"/>
    <property type="match status" value="1"/>
</dbReference>
<dbReference type="Pfam" id="PF21132">
    <property type="entry name" value="MFD_D3"/>
    <property type="match status" value="1"/>
</dbReference>
<name>A0A285GZR2_9FIRM</name>
<dbReference type="PROSITE" id="PS51192">
    <property type="entry name" value="HELICASE_ATP_BIND_1"/>
    <property type="match status" value="1"/>
</dbReference>
<keyword evidence="2 13" id="KW-0963">Cytoplasm</keyword>
<keyword evidence="7 13" id="KW-0067">ATP-binding</keyword>
<dbReference type="Pfam" id="PF00271">
    <property type="entry name" value="Helicase_C"/>
    <property type="match status" value="1"/>
</dbReference>
<organism evidence="17 18">
    <name type="scientific">Orenia metallireducens</name>
    <dbReference type="NCBI Taxonomy" id="1413210"/>
    <lineage>
        <taxon>Bacteria</taxon>
        <taxon>Bacillati</taxon>
        <taxon>Bacillota</taxon>
        <taxon>Clostridia</taxon>
        <taxon>Halanaerobiales</taxon>
        <taxon>Halobacteroidaceae</taxon>
        <taxon>Orenia</taxon>
    </lineage>
</organism>
<dbReference type="Pfam" id="PF03461">
    <property type="entry name" value="TRCF"/>
    <property type="match status" value="1"/>
</dbReference>
<comment type="function">
    <text evidence="13">Couples transcription and DNA repair by recognizing RNA polymerase (RNAP) stalled at DNA lesions. Mediates ATP-dependent release of RNAP and its truncated transcript from the DNA, and recruitment of nucleotide excision repair machinery to the damaged site.</text>
</comment>
<keyword evidence="14" id="KW-0175">Coiled coil</keyword>
<evidence type="ECO:0000256" key="12">
    <source>
        <dbReference type="ARBA" id="ARBA00070128"/>
    </source>
</evidence>
<feature type="domain" description="Helicase C-terminal" evidence="16">
    <location>
        <begin position="806"/>
        <end position="972"/>
    </location>
</feature>
<evidence type="ECO:0000313" key="17">
    <source>
        <dbReference type="EMBL" id="SNY28987.1"/>
    </source>
</evidence>
<dbReference type="CDD" id="cd17991">
    <property type="entry name" value="DEXHc_TRCF"/>
    <property type="match status" value="1"/>
</dbReference>
<dbReference type="SMART" id="SM01058">
    <property type="entry name" value="CarD_TRCF"/>
    <property type="match status" value="1"/>
</dbReference>
<dbReference type="InterPro" id="IPR005118">
    <property type="entry name" value="TRCF_C"/>
</dbReference>
<dbReference type="HAMAP" id="MF_00969">
    <property type="entry name" value="TRCF"/>
    <property type="match status" value="1"/>
</dbReference>
<evidence type="ECO:0000256" key="5">
    <source>
        <dbReference type="ARBA" id="ARBA00022801"/>
    </source>
</evidence>
<comment type="subcellular location">
    <subcellularLocation>
        <location evidence="1 13">Cytoplasm</location>
    </subcellularLocation>
</comment>
<dbReference type="Pfam" id="PF00270">
    <property type="entry name" value="DEAD"/>
    <property type="match status" value="1"/>
</dbReference>
<dbReference type="GO" id="GO:0000716">
    <property type="term" value="P:transcription-coupled nucleotide-excision repair, DNA damage recognition"/>
    <property type="evidence" value="ECO:0007669"/>
    <property type="project" value="UniProtKB-UniRule"/>
</dbReference>
<dbReference type="InterPro" id="IPR004576">
    <property type="entry name" value="Mfd"/>
</dbReference>
<dbReference type="InterPro" id="IPR036101">
    <property type="entry name" value="CarD-like/TRCF_RID_sf"/>
</dbReference>
<dbReference type="Gene3D" id="2.40.10.170">
    <property type="match status" value="1"/>
</dbReference>
<dbReference type="GO" id="GO:0016787">
    <property type="term" value="F:hydrolase activity"/>
    <property type="evidence" value="ECO:0007669"/>
    <property type="project" value="UniProtKB-KW"/>
</dbReference>
<dbReference type="NCBIfam" id="TIGR00580">
    <property type="entry name" value="mfd"/>
    <property type="match status" value="1"/>
</dbReference>
<evidence type="ECO:0000259" key="16">
    <source>
        <dbReference type="PROSITE" id="PS51194"/>
    </source>
</evidence>
<keyword evidence="6" id="KW-0347">Helicase</keyword>
<dbReference type="InterPro" id="IPR041471">
    <property type="entry name" value="UvrB_inter"/>
</dbReference>
<dbReference type="InterPro" id="IPR047112">
    <property type="entry name" value="RecG/Mfd"/>
</dbReference>
<evidence type="ECO:0000256" key="10">
    <source>
        <dbReference type="ARBA" id="ARBA00061104"/>
    </source>
</evidence>
<dbReference type="STRING" id="1413210.U472_15625"/>
<dbReference type="GO" id="GO:0005737">
    <property type="term" value="C:cytoplasm"/>
    <property type="evidence" value="ECO:0007669"/>
    <property type="project" value="UniProtKB-SubCell"/>
</dbReference>
<feature type="domain" description="Helicase ATP-binding" evidence="15">
    <location>
        <begin position="636"/>
        <end position="797"/>
    </location>
</feature>
<dbReference type="SUPFAM" id="SSF141259">
    <property type="entry name" value="CarD-like"/>
    <property type="match status" value="1"/>
</dbReference>
<dbReference type="FunFam" id="3.40.50.300:FF:000546">
    <property type="entry name" value="Transcription-repair-coupling factor"/>
    <property type="match status" value="1"/>
</dbReference>
<reference evidence="18" key="1">
    <citation type="submission" date="2017-09" db="EMBL/GenBank/DDBJ databases">
        <authorList>
            <person name="Varghese N."/>
            <person name="Submissions S."/>
        </authorList>
    </citation>
    <scope>NUCLEOTIDE SEQUENCE [LARGE SCALE GENOMIC DNA]</scope>
    <source>
        <strain evidence="18">MSL47</strain>
    </source>
</reference>
<proteinExistence type="inferred from homology"/>
<dbReference type="RefSeq" id="WP_097017873.1">
    <property type="nucleotide sequence ID" value="NZ_OBDZ01000012.1"/>
</dbReference>
<dbReference type="Gene3D" id="3.40.50.11180">
    <property type="match status" value="1"/>
</dbReference>
<dbReference type="PANTHER" id="PTHR47964">
    <property type="entry name" value="ATP-DEPENDENT DNA HELICASE HOMOLOG RECG, CHLOROPLASTIC"/>
    <property type="match status" value="1"/>
</dbReference>
<dbReference type="GO" id="GO:0005524">
    <property type="term" value="F:ATP binding"/>
    <property type="evidence" value="ECO:0007669"/>
    <property type="project" value="UniProtKB-UniRule"/>
</dbReference>
<dbReference type="EC" id="3.6.4.-" evidence="13"/>